<evidence type="ECO:0000313" key="2">
    <source>
        <dbReference type="EMBL" id="GAA2257422.1"/>
    </source>
</evidence>
<dbReference type="SUPFAM" id="SSF49329">
    <property type="entry name" value="Cu,Zn superoxide dismutase-like"/>
    <property type="match status" value="1"/>
</dbReference>
<dbReference type="Proteomes" id="UP001500305">
    <property type="component" value="Unassembled WGS sequence"/>
</dbReference>
<evidence type="ECO:0000313" key="3">
    <source>
        <dbReference type="Proteomes" id="UP001500305"/>
    </source>
</evidence>
<name>A0ABN3EFA8_9ACTN</name>
<reference evidence="2 3" key="1">
    <citation type="journal article" date="2019" name="Int. J. Syst. Evol. Microbiol.">
        <title>The Global Catalogue of Microorganisms (GCM) 10K type strain sequencing project: providing services to taxonomists for standard genome sequencing and annotation.</title>
        <authorList>
            <consortium name="The Broad Institute Genomics Platform"/>
            <consortium name="The Broad Institute Genome Sequencing Center for Infectious Disease"/>
            <person name="Wu L."/>
            <person name="Ma J."/>
        </authorList>
    </citation>
    <scope>NUCLEOTIDE SEQUENCE [LARGE SCALE GENOMIC DNA]</scope>
    <source>
        <strain evidence="2 3">JCM 7356</strain>
    </source>
</reference>
<dbReference type="EMBL" id="BAAATR010000022">
    <property type="protein sequence ID" value="GAA2257422.1"/>
    <property type="molecule type" value="Genomic_DNA"/>
</dbReference>
<dbReference type="InterPro" id="IPR036423">
    <property type="entry name" value="SOD-like_Cu/Zn_dom_sf"/>
</dbReference>
<sequence length="176" mass="18268">MSAPLAASLLPLALLHPALPHTTEVDADFAPASAFVPPTAISHAPDLVRYGSHVRVTVVRATDGTTVRMELSGAAAQHGFPVHAHTGRCGADPAASGPHYQHSVDPVQPSTDLAYANDRNELRMTLRTDRAGNGSASATVRWAFRPGEASSLVLHAGAPADSHAASDRVACVNVAF</sequence>
<comment type="caution">
    <text evidence="2">The sequence shown here is derived from an EMBL/GenBank/DDBJ whole genome shotgun (WGS) entry which is preliminary data.</text>
</comment>
<accession>A0ABN3EFA8</accession>
<evidence type="ECO:0008006" key="4">
    <source>
        <dbReference type="Google" id="ProtNLM"/>
    </source>
</evidence>
<protein>
    <recommendedName>
        <fullName evidence="4">Superoxide dismutase</fullName>
    </recommendedName>
</protein>
<gene>
    <name evidence="2" type="ORF">GCM10010430_46550</name>
</gene>
<evidence type="ECO:0000256" key="1">
    <source>
        <dbReference type="ARBA" id="ARBA00010457"/>
    </source>
</evidence>
<proteinExistence type="inferred from homology"/>
<keyword evidence="3" id="KW-1185">Reference proteome</keyword>
<dbReference type="Gene3D" id="2.60.40.200">
    <property type="entry name" value="Superoxide dismutase, copper/zinc binding domain"/>
    <property type="match status" value="1"/>
</dbReference>
<comment type="similarity">
    <text evidence="1">Belongs to the Cu-Zn superoxide dismutase family.</text>
</comment>
<organism evidence="2 3">
    <name type="scientific">Kitasatospora cystarginea</name>
    <dbReference type="NCBI Taxonomy" id="58350"/>
    <lineage>
        <taxon>Bacteria</taxon>
        <taxon>Bacillati</taxon>
        <taxon>Actinomycetota</taxon>
        <taxon>Actinomycetes</taxon>
        <taxon>Kitasatosporales</taxon>
        <taxon>Streptomycetaceae</taxon>
        <taxon>Kitasatospora</taxon>
    </lineage>
</organism>
<dbReference type="RefSeq" id="WP_344638426.1">
    <property type="nucleotide sequence ID" value="NZ_BAAATR010000022.1"/>
</dbReference>